<dbReference type="InterPro" id="IPR027417">
    <property type="entry name" value="P-loop_NTPase"/>
</dbReference>
<dbReference type="AlphaFoldDB" id="A0A6A7AM16"/>
<dbReference type="PANTHER" id="PTHR10039:SF15">
    <property type="entry name" value="NACHT DOMAIN-CONTAINING PROTEIN"/>
    <property type="match status" value="1"/>
</dbReference>
<evidence type="ECO:0000259" key="3">
    <source>
        <dbReference type="Pfam" id="PF24883"/>
    </source>
</evidence>
<dbReference type="SUPFAM" id="SSF52540">
    <property type="entry name" value="P-loop containing nucleoside triphosphate hydrolases"/>
    <property type="match status" value="1"/>
</dbReference>
<feature type="region of interest" description="Disordered" evidence="2">
    <location>
        <begin position="734"/>
        <end position="761"/>
    </location>
</feature>
<evidence type="ECO:0000256" key="2">
    <source>
        <dbReference type="SAM" id="MobiDB-lite"/>
    </source>
</evidence>
<dbReference type="Pfam" id="PF24883">
    <property type="entry name" value="NPHP3_N"/>
    <property type="match status" value="1"/>
</dbReference>
<name>A0A6A7AM16_9PLEO</name>
<evidence type="ECO:0000313" key="4">
    <source>
        <dbReference type="EMBL" id="KAF2833974.1"/>
    </source>
</evidence>
<dbReference type="EMBL" id="MU006216">
    <property type="protein sequence ID" value="KAF2833974.1"/>
    <property type="molecule type" value="Genomic_DNA"/>
</dbReference>
<dbReference type="Proteomes" id="UP000799424">
    <property type="component" value="Unassembled WGS sequence"/>
</dbReference>
<dbReference type="InterPro" id="IPR056884">
    <property type="entry name" value="NPHP3-like_N"/>
</dbReference>
<feature type="compositionally biased region" description="Polar residues" evidence="2">
    <location>
        <begin position="738"/>
        <end position="756"/>
    </location>
</feature>
<protein>
    <recommendedName>
        <fullName evidence="3">Nephrocystin 3-like N-terminal domain-containing protein</fullName>
    </recommendedName>
</protein>
<evidence type="ECO:0000313" key="5">
    <source>
        <dbReference type="Proteomes" id="UP000799424"/>
    </source>
</evidence>
<sequence length="935" mass="105626">MSPQTQNDDVGMGEASPDHHLFDEAIEAIQQTLSQEHQRAFRSVNASSLLDELRSIAARTNIGDHAVATSSRKIALFVQTFAPYFNVLSICIQVKTEWSDCFWGLVALLYQVASEYPLFLQKIADLFEAMASVLPPYHQIYAVCKRRMGSIETNAEDMRLASLMSYAYLDICKLLLDTYLIFVRDTRGTELRHLTFVSPLASQWRPMDSRFARLEARLTHHRRWLEKETESEVQDFSNIEHHRKRYVRFLRRQADANGNSAELEEERLAKRMRRIEIVRGWLSNSLVSKQTYRDINSDDIGSCNWFLDMTKYRKWKSRAFERSRANDLQALQSDWHDRILFVQADSGFGKTILARAVADDLATEAEQLENSDDPPYTAFFQVNSNQSDSTAADDIVRELSRQLLHAHRHNQVTLDAACLLLRKTSFSETATIDEARDVLSVLLRQHPTFLIIDGLEECRNSVEFLSVLAGLCRKADSRAIIFSKPAIRIPLEYQKWASDAPHILLLDARHNASAIENVMGRNLGQMADQGYFGISLDRTLISHIAQLSNGSFLWANVLLEYLHSPALSPDERQIILQNAHSLQGLEALYNSVIKIFGRRPSHEKRIVADLFRWLSYPIHRLCTSALRTALTSSIDFAQNEDSYPTDILQVLPQLTCGLVEVSDDNVHFAHPSVREYLQSPSSIGSEFSLWDENSVHAHLTTRCLSYLAHDVPRRPLGGLSPRIRPMVPVASASSSASYRTSKSGDSGYKSLSSTEGDNALPRPAIQHQHTNASTASIRSVPFDTNLPFLRYASLCWPIHLSRALSLAHDHHPYIIPSPGPFSAVPYLPTLSAFLSSRLAVTAWVEASFRYNLPPTLTRLVGPLSDLKAELPPATIEGKELRHVLGELNVLSERLMELKREHATSLRGNPSLIWQMDEADGGEYWPVWDGSTGMPR</sequence>
<dbReference type="OrthoDB" id="4772757at2759"/>
<feature type="domain" description="Nephrocystin 3-like N-terminal" evidence="3">
    <location>
        <begin position="301"/>
        <end position="479"/>
    </location>
</feature>
<evidence type="ECO:0000256" key="1">
    <source>
        <dbReference type="ARBA" id="ARBA00022737"/>
    </source>
</evidence>
<organism evidence="4 5">
    <name type="scientific">Ophiobolus disseminans</name>
    <dbReference type="NCBI Taxonomy" id="1469910"/>
    <lineage>
        <taxon>Eukaryota</taxon>
        <taxon>Fungi</taxon>
        <taxon>Dikarya</taxon>
        <taxon>Ascomycota</taxon>
        <taxon>Pezizomycotina</taxon>
        <taxon>Dothideomycetes</taxon>
        <taxon>Pleosporomycetidae</taxon>
        <taxon>Pleosporales</taxon>
        <taxon>Pleosporineae</taxon>
        <taxon>Phaeosphaeriaceae</taxon>
        <taxon>Ophiobolus</taxon>
    </lineage>
</organism>
<accession>A0A6A7AM16</accession>
<dbReference type="Gene3D" id="3.40.50.300">
    <property type="entry name" value="P-loop containing nucleotide triphosphate hydrolases"/>
    <property type="match status" value="1"/>
</dbReference>
<proteinExistence type="predicted"/>
<keyword evidence="1" id="KW-0677">Repeat</keyword>
<reference evidence="4" key="1">
    <citation type="journal article" date="2020" name="Stud. Mycol.">
        <title>101 Dothideomycetes genomes: a test case for predicting lifestyles and emergence of pathogens.</title>
        <authorList>
            <person name="Haridas S."/>
            <person name="Albert R."/>
            <person name="Binder M."/>
            <person name="Bloem J."/>
            <person name="Labutti K."/>
            <person name="Salamov A."/>
            <person name="Andreopoulos B."/>
            <person name="Baker S."/>
            <person name="Barry K."/>
            <person name="Bills G."/>
            <person name="Bluhm B."/>
            <person name="Cannon C."/>
            <person name="Castanera R."/>
            <person name="Culley D."/>
            <person name="Daum C."/>
            <person name="Ezra D."/>
            <person name="Gonzalez J."/>
            <person name="Henrissat B."/>
            <person name="Kuo A."/>
            <person name="Liang C."/>
            <person name="Lipzen A."/>
            <person name="Lutzoni F."/>
            <person name="Magnuson J."/>
            <person name="Mondo S."/>
            <person name="Nolan M."/>
            <person name="Ohm R."/>
            <person name="Pangilinan J."/>
            <person name="Park H.-J."/>
            <person name="Ramirez L."/>
            <person name="Alfaro M."/>
            <person name="Sun H."/>
            <person name="Tritt A."/>
            <person name="Yoshinaga Y."/>
            <person name="Zwiers L.-H."/>
            <person name="Turgeon B."/>
            <person name="Goodwin S."/>
            <person name="Spatafora J."/>
            <person name="Crous P."/>
            <person name="Grigoriev I."/>
        </authorList>
    </citation>
    <scope>NUCLEOTIDE SEQUENCE</scope>
    <source>
        <strain evidence="4">CBS 113818</strain>
    </source>
</reference>
<keyword evidence="5" id="KW-1185">Reference proteome</keyword>
<gene>
    <name evidence="4" type="ORF">CC86DRAFT_312197</name>
</gene>
<dbReference type="PANTHER" id="PTHR10039">
    <property type="entry name" value="AMELOGENIN"/>
    <property type="match status" value="1"/>
</dbReference>